<name>A0A975GEA8_9BACT</name>
<dbReference type="AlphaFoldDB" id="A0A975GEA8"/>
<evidence type="ECO:0000313" key="2">
    <source>
        <dbReference type="Proteomes" id="UP000663720"/>
    </source>
</evidence>
<organism evidence="1 2">
    <name type="scientific">Desulfonema limicola</name>
    <dbReference type="NCBI Taxonomy" id="45656"/>
    <lineage>
        <taxon>Bacteria</taxon>
        <taxon>Pseudomonadati</taxon>
        <taxon>Thermodesulfobacteriota</taxon>
        <taxon>Desulfobacteria</taxon>
        <taxon>Desulfobacterales</taxon>
        <taxon>Desulfococcaceae</taxon>
        <taxon>Desulfonema</taxon>
    </lineage>
</organism>
<sequence length="143" mass="17250">MYDGFMADIISIDNKLKDVRQRKKALARQRKLAAIRSVFQEARRTFRCEKCYRQLDLPDIEEDDDEEPNPRVPYRFCESCSEEYIDYIEKLKGKGNPDCYWHNDAWRKTWHSWIDYQGAVDNYLKTSEFKQLIQELNEIDPDK</sequence>
<accession>A0A975GEA8</accession>
<gene>
    <name evidence="1" type="ORF">dnl_02210</name>
</gene>
<dbReference type="EMBL" id="CP061799">
    <property type="protein sequence ID" value="QTA78013.1"/>
    <property type="molecule type" value="Genomic_DNA"/>
</dbReference>
<proteinExistence type="predicted"/>
<evidence type="ECO:0000313" key="1">
    <source>
        <dbReference type="EMBL" id="QTA78013.1"/>
    </source>
</evidence>
<protein>
    <submittedName>
        <fullName evidence="1">Uncharacterized protein</fullName>
    </submittedName>
</protein>
<keyword evidence="2" id="KW-1185">Reference proteome</keyword>
<dbReference type="KEGG" id="dli:dnl_02210"/>
<dbReference type="Proteomes" id="UP000663720">
    <property type="component" value="Chromosome"/>
</dbReference>
<reference evidence="1" key="1">
    <citation type="journal article" date="2021" name="Microb. Physiol.">
        <title>Proteogenomic Insights into the Physiology of Marine, Sulfate-Reducing, Filamentous Desulfonema limicola and Desulfonema magnum.</title>
        <authorList>
            <person name="Schnaars V."/>
            <person name="Wohlbrand L."/>
            <person name="Scheve S."/>
            <person name="Hinrichs C."/>
            <person name="Reinhardt R."/>
            <person name="Rabus R."/>
        </authorList>
    </citation>
    <scope>NUCLEOTIDE SEQUENCE</scope>
    <source>
        <strain evidence="1">5ac10</strain>
    </source>
</reference>